<name>A0A085NPK9_9BILA</name>
<dbReference type="AlphaFoldDB" id="A0A085NPK9"/>
<proteinExistence type="predicted"/>
<sequence length="118" mass="14027">MIDHIFAHGHDDPRKANLFLAWIQAPKVAYAIVIANQNHEENPCRYEHKKLLIYRPYTKKTKRRFDQTKAFTKTQRPWQEHVGLIWQVRVYCRGLRRSRKITTLAPATRHSINHPSNS</sequence>
<gene>
    <name evidence="1" type="ORF">M514_16337</name>
</gene>
<evidence type="ECO:0000313" key="1">
    <source>
        <dbReference type="EMBL" id="KFD71405.1"/>
    </source>
</evidence>
<dbReference type="EMBL" id="KL367482">
    <property type="protein sequence ID" value="KFD71405.1"/>
    <property type="molecule type" value="Genomic_DNA"/>
</dbReference>
<reference evidence="1" key="1">
    <citation type="journal article" date="2014" name="Nat. Genet.">
        <title>Genome and transcriptome of the porcine whipworm Trichuris suis.</title>
        <authorList>
            <person name="Jex A.R."/>
            <person name="Nejsum P."/>
            <person name="Schwarz E.M."/>
            <person name="Hu L."/>
            <person name="Young N.D."/>
            <person name="Hall R.S."/>
            <person name="Korhonen P.K."/>
            <person name="Liao S."/>
            <person name="Thamsborg S."/>
            <person name="Xia J."/>
            <person name="Xu P."/>
            <person name="Wang S."/>
            <person name="Scheerlinck J.P."/>
            <person name="Hofmann A."/>
            <person name="Sternberg P.W."/>
            <person name="Wang J."/>
            <person name="Gasser R.B."/>
        </authorList>
    </citation>
    <scope>NUCLEOTIDE SEQUENCE [LARGE SCALE GENOMIC DNA]</scope>
    <source>
        <strain evidence="1">DCEP-RM93F</strain>
    </source>
</reference>
<dbReference type="Proteomes" id="UP000030758">
    <property type="component" value="Unassembled WGS sequence"/>
</dbReference>
<organism evidence="1">
    <name type="scientific">Trichuris suis</name>
    <name type="common">pig whipworm</name>
    <dbReference type="NCBI Taxonomy" id="68888"/>
    <lineage>
        <taxon>Eukaryota</taxon>
        <taxon>Metazoa</taxon>
        <taxon>Ecdysozoa</taxon>
        <taxon>Nematoda</taxon>
        <taxon>Enoplea</taxon>
        <taxon>Dorylaimia</taxon>
        <taxon>Trichinellida</taxon>
        <taxon>Trichuridae</taxon>
        <taxon>Trichuris</taxon>
    </lineage>
</organism>
<accession>A0A085NPK9</accession>
<protein>
    <submittedName>
        <fullName evidence="1">Uncharacterized protein</fullName>
    </submittedName>
</protein>